<name>A0A8S5MXB5_9CAUD</name>
<proteinExistence type="predicted"/>
<accession>A0A8S5MXB5</accession>
<evidence type="ECO:0000259" key="2">
    <source>
        <dbReference type="Pfam" id="PF24729"/>
    </source>
</evidence>
<dbReference type="Pfam" id="PF24729">
    <property type="entry name" value="Acb2_Tad1_hairpin"/>
    <property type="match status" value="1"/>
</dbReference>
<dbReference type="EMBL" id="BK015012">
    <property type="protein sequence ID" value="DAD87045.1"/>
    <property type="molecule type" value="Genomic_DNA"/>
</dbReference>
<organism evidence="3">
    <name type="scientific">Myoviridae sp. ctRRy11</name>
    <dbReference type="NCBI Taxonomy" id="2826651"/>
    <lineage>
        <taxon>Viruses</taxon>
        <taxon>Duplodnaviria</taxon>
        <taxon>Heunggongvirae</taxon>
        <taxon>Uroviricota</taxon>
        <taxon>Caudoviricetes</taxon>
    </lineage>
</organism>
<dbReference type="GO" id="GO:0000166">
    <property type="term" value="F:nucleotide binding"/>
    <property type="evidence" value="ECO:0007669"/>
    <property type="project" value="UniProtKB-KW"/>
</dbReference>
<dbReference type="InterPro" id="IPR056098">
    <property type="entry name" value="Acb2/Tad1_hairpin"/>
</dbReference>
<feature type="domain" description="Acb2/Tad1 hairpin" evidence="2">
    <location>
        <begin position="4"/>
        <end position="66"/>
    </location>
</feature>
<protein>
    <recommendedName>
        <fullName evidence="2">Acb2/Tad1 hairpin domain-containing protein</fullName>
    </recommendedName>
</protein>
<reference evidence="3" key="1">
    <citation type="journal article" date="2021" name="Proc. Natl. Acad. Sci. U.S.A.">
        <title>A Catalog of Tens of Thousands of Viruses from Human Metagenomes Reveals Hidden Associations with Chronic Diseases.</title>
        <authorList>
            <person name="Tisza M.J."/>
            <person name="Buck C.B."/>
        </authorList>
    </citation>
    <scope>NUCLEOTIDE SEQUENCE</scope>
    <source>
        <strain evidence="3">CtRRy11</strain>
    </source>
</reference>
<sequence length="97" mass="11283">MTEVEIENNFTYHAPSADMLPKFEKLRNKAKELSFLINELVPNGREQSLAQTKLQEVVMWANAGIAIPKYNTKQEDLPEYVKKKSSRRYKHCKRATV</sequence>
<keyword evidence="1" id="KW-0547">Nucleotide-binding</keyword>
<evidence type="ECO:0000256" key="1">
    <source>
        <dbReference type="ARBA" id="ARBA00022741"/>
    </source>
</evidence>
<evidence type="ECO:0000313" key="3">
    <source>
        <dbReference type="EMBL" id="DAD87045.1"/>
    </source>
</evidence>